<dbReference type="RefSeq" id="XP_055862744.1">
    <property type="nucleotide sequence ID" value="XM_056006769.1"/>
</dbReference>
<dbReference type="PANTHER" id="PTHR46601">
    <property type="entry name" value="ULP_PROTEASE DOMAIN-CONTAINING PROTEIN"/>
    <property type="match status" value="1"/>
</dbReference>
<dbReference type="RefSeq" id="XP_055862745.1">
    <property type="nucleotide sequence ID" value="XM_056006770.1"/>
</dbReference>
<protein>
    <submittedName>
        <fullName evidence="2 3">Uncharacterized protein LOC106066047</fullName>
    </submittedName>
    <submittedName>
        <fullName evidence="5 6">Uncharacterized protein LOC129923091</fullName>
    </submittedName>
    <submittedName>
        <fullName evidence="8 9">Uncharacterized protein LOC129928144</fullName>
    </submittedName>
</protein>
<organism evidence="1 6">
    <name type="scientific">Biomphalaria glabrata</name>
    <name type="common">Bloodfluke planorb</name>
    <name type="synonym">Freshwater snail</name>
    <dbReference type="NCBI Taxonomy" id="6526"/>
    <lineage>
        <taxon>Eukaryota</taxon>
        <taxon>Metazoa</taxon>
        <taxon>Spiralia</taxon>
        <taxon>Lophotrochozoa</taxon>
        <taxon>Mollusca</taxon>
        <taxon>Gastropoda</taxon>
        <taxon>Heterobranchia</taxon>
        <taxon>Euthyneura</taxon>
        <taxon>Panpulmonata</taxon>
        <taxon>Hygrophila</taxon>
        <taxon>Lymnaeoidea</taxon>
        <taxon>Planorbidae</taxon>
        <taxon>Biomphalaria</taxon>
    </lineage>
</organism>
<dbReference type="RefSeq" id="XP_055862746.1">
    <property type="nucleotide sequence ID" value="XM_056006771.1"/>
</dbReference>
<dbReference type="RefSeq" id="XP_055868333.1">
    <property type="nucleotide sequence ID" value="XM_056012358.1"/>
</dbReference>
<dbReference type="Proteomes" id="UP001165740">
    <property type="component" value="Chromosome 15"/>
</dbReference>
<accession>A0A9W2Z058</accession>
<evidence type="ECO:0000313" key="5">
    <source>
        <dbReference type="RefSeq" id="XP_055868331.1"/>
    </source>
</evidence>
<sequence length="926" mass="107000">MELSVRVSKRLQAKKDSLNIQASEPESFLNVLVPEPVSLKNVTQNNVSGLTPSAIRYRRHREKLQADPEKFAAFKEKDRKRSVLYRQNITPEKRERARLLSNLRTQKCRQKKKELGLPLNEKKVKPETRAAVLERREKERLRKAAYRAKLSPHEKAWINRKRKERKQQANSPLCVNSAEVGESLGTGFQTPVAKRMAVSRALMKLPRSPKKYAAVVEGLSQIRSPRRSKALQDIGFLRLPERRKLIFLNNINESIKTYLHSTSKKRSQMSNARRQVLCNILTKYNKFRGCATHFKHFGFSRSFMSKCKSQNIARKKRSDCITQNALETIHNFYSREDVSRTDPSQSSVSARTGKPKRFMQKTLKEAYTQLSTHAPTLKVLFSKFAKLKPFMTKATQHNKMQSCLCEFCMKIFLYMEGINKFLIKKGHRELTLKNPASSLDLTLCPRTNANCFHKLQCIERSCSNCGVDLINKYFEPLKNCMDELAEWSIWSKMTDEYVQSDGTLRKVIKWRPVNKEGPFNDLVTSMQKDLEKFSLHLFTANWQQQQFADLKQDLPCDWLLLVSDFGQNFTCHHQDEIQGAHWARTEVTIHPVVSYYRDKDLIVKESMVFLSNDLKHDGHASQHFQMKVIYELANRGHAFTKVISFSDGCAAQYKGKLNFVDLSFSKEDTNVSIERHYFGSRHGKGPCDAEIGVVKKNATLAIKRRMAIISDAKGLFLWAKEYMTKAEPTSKRTFFLVEQGEINRDRPDRSNEKIRSLQGSRSVHAVRGITPYNIAYRKRSCFCFPCRNSDGSQCLHDEICGSWNMFKLQKQNVVQSQSNLESSLDVSPICSNSKAQTLSSTIQKYIVNSCVIVKYGEIFYPGVVTEVLDDQRRINFLKRHRNKRDIFVYPEVQDIQLVYADMIVTEVMLIPNGNSLREWRVEGFDF</sequence>
<dbReference type="OrthoDB" id="10065669at2759"/>
<dbReference type="AlphaFoldDB" id="A0A9W2Z058"/>
<dbReference type="PANTHER" id="PTHR46601:SF1">
    <property type="entry name" value="ADF-H DOMAIN-CONTAINING PROTEIN"/>
    <property type="match status" value="1"/>
</dbReference>
<reference evidence="2 3" key="1">
    <citation type="submission" date="2025-04" db="UniProtKB">
        <authorList>
            <consortium name="RefSeq"/>
        </authorList>
    </citation>
    <scope>IDENTIFICATION</scope>
</reference>
<evidence type="ECO:0000313" key="3">
    <source>
        <dbReference type="RefSeq" id="XP_055862745.1"/>
    </source>
</evidence>
<evidence type="ECO:0000313" key="10">
    <source>
        <dbReference type="RefSeq" id="XP_055896978.1"/>
    </source>
</evidence>
<name>A0A9W2Z058_BIOGL</name>
<evidence type="ECO:0000313" key="4">
    <source>
        <dbReference type="RefSeq" id="XP_055862746.1"/>
    </source>
</evidence>
<evidence type="ECO:0000313" key="1">
    <source>
        <dbReference type="Proteomes" id="UP001165740"/>
    </source>
</evidence>
<evidence type="ECO:0000313" key="7">
    <source>
        <dbReference type="RefSeq" id="XP_055868333.1"/>
    </source>
</evidence>
<dbReference type="RefSeq" id="XP_055868332.1">
    <property type="nucleotide sequence ID" value="XM_056012357.1"/>
</dbReference>
<dbReference type="RefSeq" id="XP_055896977.1">
    <property type="nucleotide sequence ID" value="XM_056041002.1"/>
</dbReference>
<evidence type="ECO:0000313" key="2">
    <source>
        <dbReference type="RefSeq" id="XP_055862744.1"/>
    </source>
</evidence>
<evidence type="ECO:0000313" key="6">
    <source>
        <dbReference type="RefSeq" id="XP_055868332.1"/>
    </source>
</evidence>
<dbReference type="Proteomes" id="UP001165740">
    <property type="component" value="Chromosome 12"/>
</dbReference>
<evidence type="ECO:0000313" key="8">
    <source>
        <dbReference type="RefSeq" id="XP_055896975.1"/>
    </source>
</evidence>
<dbReference type="RefSeq" id="XP_055896975.1">
    <property type="nucleotide sequence ID" value="XM_056041000.1"/>
</dbReference>
<keyword evidence="1" id="KW-1185">Reference proteome</keyword>
<dbReference type="RefSeq" id="XP_055896978.1">
    <property type="nucleotide sequence ID" value="XM_056041003.1"/>
</dbReference>
<proteinExistence type="predicted"/>
<dbReference type="RefSeq" id="XP_055868331.1">
    <property type="nucleotide sequence ID" value="XM_056012356.1"/>
</dbReference>
<dbReference type="GeneID" id="129923091"/>
<evidence type="ECO:0000313" key="9">
    <source>
        <dbReference type="RefSeq" id="XP_055896977.1"/>
    </source>
</evidence>
<dbReference type="OMA" id="ENIDRSC"/>
<dbReference type="Proteomes" id="UP001165740">
    <property type="component" value="Chromosome 9"/>
</dbReference>
<gene>
    <name evidence="5 6 7" type="primary">LOC129923091</name>
    <name evidence="2 3 4" type="synonym">LOC106066047</name>
    <name evidence="8 9 10" type="synonym">LOC129928144</name>
</gene>